<keyword evidence="1" id="KW-0614">Plasmid</keyword>
<evidence type="ECO:0000313" key="1">
    <source>
        <dbReference type="EMBL" id="AVF28974.1"/>
    </source>
</evidence>
<dbReference type="GeneID" id="64221127"/>
<dbReference type="Proteomes" id="UP000239833">
    <property type="component" value="Plasmid unnamed2"/>
</dbReference>
<evidence type="ECO:0008006" key="3">
    <source>
        <dbReference type="Google" id="ProtNLM"/>
    </source>
</evidence>
<name>A0A2L1UK90_9BACL</name>
<protein>
    <recommendedName>
        <fullName evidence="3">DUF3895 domain-containing protein</fullName>
    </recommendedName>
</protein>
<accession>A0A2L1UK90</accession>
<dbReference type="AlphaFoldDB" id="A0A2L1UK90"/>
<dbReference type="InterPro" id="IPR024995">
    <property type="entry name" value="DUF3895"/>
</dbReference>
<dbReference type="RefSeq" id="WP_158672848.1">
    <property type="nucleotide sequence ID" value="NZ_CP019657.1"/>
</dbReference>
<dbReference type="Pfam" id="PF13034">
    <property type="entry name" value="DUF3895"/>
    <property type="match status" value="1"/>
</dbReference>
<proteinExistence type="predicted"/>
<sequence>MKVELRDAIFNSLSEKQKLFLNERMERSRRTVFAQALAKKKGALTPPNATYEEIEKHVDEWIYVKCIDAGKISEEHRCLCGRPLRYQHIVRHVTTGEELAFGIDHLQDHLKIDAKTVHMIQKGFDVLDRELNEILKKYQDSWKLEDHVITPFPEGFQMPEDMREHLLLYLPLLDRQVMKLQKLLIEHRNRTGRGSSEVKHQYVVNTNMVQGSLFDDIVPEPANVVNFNEIDYEDHFIPKAFRLSTYHQKVVLECLAKNVTSTRTITEILIKHHEGSDKRFSTGKPDLYIHVCFFLDSLVVQGIAHFISGNEKDREYKLIS</sequence>
<geneLocation type="plasmid" evidence="1">
    <name>unnamed2</name>
</geneLocation>
<gene>
    <name evidence="1" type="ORF">ERICIII_04973</name>
</gene>
<evidence type="ECO:0000313" key="2">
    <source>
        <dbReference type="Proteomes" id="UP000239833"/>
    </source>
</evidence>
<dbReference type="EMBL" id="CP019657">
    <property type="protein sequence ID" value="AVF28974.1"/>
    <property type="molecule type" value="Genomic_DNA"/>
</dbReference>
<reference evidence="2" key="1">
    <citation type="submission" date="2017-02" db="EMBL/GenBank/DDBJ databases">
        <title>Delineation of Paenibacillus larvae strains originating from foulbrood outbreaks.</title>
        <authorList>
            <person name="Beims H."/>
            <person name="Bunk B."/>
            <person name="Sproeer C."/>
            <person name="Mohr K.I."/>
            <person name="Pradella S."/>
            <person name="Guenther G."/>
            <person name="Rohde M."/>
            <person name="von der Ohe W."/>
            <person name="Steinert M."/>
        </authorList>
    </citation>
    <scope>NUCLEOTIDE SEQUENCE [LARGE SCALE GENOMIC DNA]</scope>
    <source>
        <strain evidence="2">Eric_III</strain>
        <plasmid evidence="2">Plasmid unnamed2</plasmid>
    </source>
</reference>
<organism evidence="1 2">
    <name type="scientific">Paenibacillus larvae subsp. larvae</name>
    <dbReference type="NCBI Taxonomy" id="147375"/>
    <lineage>
        <taxon>Bacteria</taxon>
        <taxon>Bacillati</taxon>
        <taxon>Bacillota</taxon>
        <taxon>Bacilli</taxon>
        <taxon>Bacillales</taxon>
        <taxon>Paenibacillaceae</taxon>
        <taxon>Paenibacillus</taxon>
    </lineage>
</organism>